<dbReference type="OrthoDB" id="5428863at2759"/>
<feature type="domain" description="Heterokaryon incompatibility" evidence="1">
    <location>
        <begin position="212"/>
        <end position="363"/>
    </location>
</feature>
<sequence length="791" mass="90534">MVSEETSTPYQNMFCVHCKVIDLSRKSFEESTNSTGIGIQHLFLGRHSTIQARAETGCPTCKSILACCDFNTSIVVENVKDRCGLRGDYGVSIHIENVQPRLYVVLGDPPGLEAINQDPTQRRANFMRYCGFHIFSTTNIKESEDRGRLFDPGFVDKELIKSWMTRCDCSHGLECRGDDVMLQNLISYPRPSLSFIDVETQCIVIPNIEVQYVALSYVWGQVPSIMALKENIAQLREPGSLSLRSRNIVPQTIRDSMTLCSLINQRYLWVDRLCIVQDDLENKMASIDAMAWIYAQATLTIVAAQGTDADFGLPGIGGKHIEAREKHILPFFSGPMLKGSLWLHRTDQLERTPWSKRGWTLQENLFSRRLLIMDDIITWRCRSATWIEGLECFDERQQIERVPLLSTVEPKKGHRETKLSVPSWPSLLDFGTIVQAFNTRTLTFDSDTLNAFAGTMKAMTPSFPSGFYAGLPEFYFDIALLWQAHRGLRSRFTTQVGKEGNQFPSWSWAGWMGSLRLDTWYSCFDAEVKSDKSVIKVSNLVEWFKDSSYTEKIDNSYHVSRDKFQNASPDMALPPGWKYHTEEETKTVYYTNPSLSQTKRFNYPIYTEKQPPLSPKAPNLSCQFLYFKTSRAYFTFLSASKTDPPSRLREVKDPKSREVNYVQDLTIINPNTSEWAGQIRITPSAKEYPEPLRRYENCELIVISKGETSIVGKDMERHSFQEVSDQKIREIIMGNRKAESVEKAEDNYTFYFVLWIVRDADGIAYRKGLGRVWEKAWEDGNEAVEIEVVLG</sequence>
<evidence type="ECO:0000313" key="3">
    <source>
        <dbReference type="Proteomes" id="UP000701801"/>
    </source>
</evidence>
<evidence type="ECO:0000313" key="2">
    <source>
        <dbReference type="EMBL" id="CAG8981019.1"/>
    </source>
</evidence>
<name>A0A9N9LTP1_9HELO</name>
<keyword evidence="3" id="KW-1185">Reference proteome</keyword>
<reference evidence="2" key="1">
    <citation type="submission" date="2021-07" db="EMBL/GenBank/DDBJ databases">
        <authorList>
            <person name="Durling M."/>
        </authorList>
    </citation>
    <scope>NUCLEOTIDE SEQUENCE</scope>
</reference>
<accession>A0A9N9LTP1</accession>
<dbReference type="EMBL" id="CAJVRM010000438">
    <property type="protein sequence ID" value="CAG8981019.1"/>
    <property type="molecule type" value="Genomic_DNA"/>
</dbReference>
<dbReference type="PANTHER" id="PTHR33112">
    <property type="entry name" value="DOMAIN PROTEIN, PUTATIVE-RELATED"/>
    <property type="match status" value="1"/>
</dbReference>
<proteinExistence type="predicted"/>
<organism evidence="2 3">
    <name type="scientific">Hymenoscyphus albidus</name>
    <dbReference type="NCBI Taxonomy" id="595503"/>
    <lineage>
        <taxon>Eukaryota</taxon>
        <taxon>Fungi</taxon>
        <taxon>Dikarya</taxon>
        <taxon>Ascomycota</taxon>
        <taxon>Pezizomycotina</taxon>
        <taxon>Leotiomycetes</taxon>
        <taxon>Helotiales</taxon>
        <taxon>Helotiaceae</taxon>
        <taxon>Hymenoscyphus</taxon>
    </lineage>
</organism>
<evidence type="ECO:0000259" key="1">
    <source>
        <dbReference type="Pfam" id="PF06985"/>
    </source>
</evidence>
<dbReference type="Proteomes" id="UP000701801">
    <property type="component" value="Unassembled WGS sequence"/>
</dbReference>
<dbReference type="AlphaFoldDB" id="A0A9N9LTP1"/>
<dbReference type="Pfam" id="PF06985">
    <property type="entry name" value="HET"/>
    <property type="match status" value="1"/>
</dbReference>
<protein>
    <recommendedName>
        <fullName evidence="1">Heterokaryon incompatibility domain-containing protein</fullName>
    </recommendedName>
</protein>
<gene>
    <name evidence="2" type="ORF">HYALB_00011854</name>
</gene>
<comment type="caution">
    <text evidence="2">The sequence shown here is derived from an EMBL/GenBank/DDBJ whole genome shotgun (WGS) entry which is preliminary data.</text>
</comment>
<dbReference type="PANTHER" id="PTHR33112:SF1">
    <property type="entry name" value="HETEROKARYON INCOMPATIBILITY DOMAIN-CONTAINING PROTEIN"/>
    <property type="match status" value="1"/>
</dbReference>
<dbReference type="InterPro" id="IPR010730">
    <property type="entry name" value="HET"/>
</dbReference>